<protein>
    <submittedName>
        <fullName evidence="1">Uncharacterized protein</fullName>
    </submittedName>
</protein>
<gene>
    <name evidence="1" type="ORF">SAMN05421642_12744</name>
</gene>
<organism evidence="1 2">
    <name type="scientific">Rhodococcoides kyotonense</name>
    <dbReference type="NCBI Taxonomy" id="398843"/>
    <lineage>
        <taxon>Bacteria</taxon>
        <taxon>Bacillati</taxon>
        <taxon>Actinomycetota</taxon>
        <taxon>Actinomycetes</taxon>
        <taxon>Mycobacteriales</taxon>
        <taxon>Nocardiaceae</taxon>
        <taxon>Rhodococcoides</taxon>
    </lineage>
</organism>
<evidence type="ECO:0000313" key="2">
    <source>
        <dbReference type="Proteomes" id="UP000198327"/>
    </source>
</evidence>
<keyword evidence="2" id="KW-1185">Reference proteome</keyword>
<proteinExistence type="predicted"/>
<dbReference type="AlphaFoldDB" id="A0A239N1L8"/>
<sequence length="65" mass="7097">MLARWCLKDGSVDRYFLMEGSLANIQELTTALAQRVHPHHVVVIGSGFGFLFAANSPARPTLTSP</sequence>
<dbReference type="Proteomes" id="UP000198327">
    <property type="component" value="Unassembled WGS sequence"/>
</dbReference>
<evidence type="ECO:0000313" key="1">
    <source>
        <dbReference type="EMBL" id="SNT48856.1"/>
    </source>
</evidence>
<accession>A0A239N1L8</accession>
<reference evidence="2" key="1">
    <citation type="submission" date="2017-06" db="EMBL/GenBank/DDBJ databases">
        <authorList>
            <person name="Varghese N."/>
            <person name="Submissions S."/>
        </authorList>
    </citation>
    <scope>NUCLEOTIDE SEQUENCE [LARGE SCALE GENOMIC DNA]</scope>
    <source>
        <strain evidence="2">JCM 23211</strain>
    </source>
</reference>
<dbReference type="EMBL" id="FZOW01000027">
    <property type="protein sequence ID" value="SNT48856.1"/>
    <property type="molecule type" value="Genomic_DNA"/>
</dbReference>
<name>A0A239N1L8_9NOCA</name>